<keyword evidence="4" id="KW-1185">Reference proteome</keyword>
<evidence type="ECO:0000256" key="1">
    <source>
        <dbReference type="SAM" id="Phobius"/>
    </source>
</evidence>
<reference evidence="3 4" key="2">
    <citation type="submission" date="2018-12" db="EMBL/GenBank/DDBJ databases">
        <title>Nakamurella antarcticus sp. nov., isolated from Antarctica South Shetland Islands soil.</title>
        <authorList>
            <person name="Peng F."/>
        </authorList>
    </citation>
    <scope>NUCLEOTIDE SEQUENCE [LARGE SCALE GENOMIC DNA]</scope>
    <source>
        <strain evidence="3 4">S14-144</strain>
    </source>
</reference>
<dbReference type="PANTHER" id="PTHR31157:SF1">
    <property type="entry name" value="SCP DOMAIN-CONTAINING PROTEIN"/>
    <property type="match status" value="1"/>
</dbReference>
<protein>
    <recommendedName>
        <fullName evidence="2">SCP domain-containing protein</fullName>
    </recommendedName>
</protein>
<dbReference type="SUPFAM" id="SSF55797">
    <property type="entry name" value="PR-1-like"/>
    <property type="match status" value="1"/>
</dbReference>
<dbReference type="CDD" id="cd05379">
    <property type="entry name" value="CAP_bacterial"/>
    <property type="match status" value="1"/>
</dbReference>
<keyword evidence="1" id="KW-0472">Membrane</keyword>
<gene>
    <name evidence="3" type="ORF">EH165_10725</name>
</gene>
<keyword evidence="1" id="KW-0812">Transmembrane</keyword>
<name>A0A3G8ZMF9_9ACTN</name>
<evidence type="ECO:0000259" key="2">
    <source>
        <dbReference type="Pfam" id="PF00188"/>
    </source>
</evidence>
<dbReference type="EMBL" id="CP034170">
    <property type="protein sequence ID" value="AZI58532.1"/>
    <property type="molecule type" value="Genomic_DNA"/>
</dbReference>
<dbReference type="PANTHER" id="PTHR31157">
    <property type="entry name" value="SCP DOMAIN-CONTAINING PROTEIN"/>
    <property type="match status" value="1"/>
</dbReference>
<feature type="transmembrane region" description="Helical" evidence="1">
    <location>
        <begin position="119"/>
        <end position="141"/>
    </location>
</feature>
<dbReference type="OrthoDB" id="68195at2"/>
<dbReference type="KEGG" id="nak:EH165_10725"/>
<dbReference type="Pfam" id="PF00188">
    <property type="entry name" value="CAP"/>
    <property type="match status" value="1"/>
</dbReference>
<sequence>MLGEPSTFSEADVGLRVTACSILTRNCAERDVLLLRVVNLASGNDGFVICSPKRRLSYQAKSNPLVTLGNGIVTRSSRPDVEILRPFASLRERPHMLQTLTAGRVSPVATGGRAKANRLLACLVLVCAMLVPAVASAPMALAAGPQLTAFDQELISMINVKRSAAGLPQVQEATGLTNLSVWWSSQMADGATGNQLQHNPNAFQQVTSYGASNRTSWGENVAKWSPASVTAQSIFDSYWASPGHKANILGASFRFVGMGSVTGSNGASWNTMTFTDQVEPGQVVAPPAPVPNGNPVGVVDVVQKSGSTVYVQGWGWDPDALSSSAAVHIYDFLPSGGSVGYQTVANIPRADVWAAYPASGPNRGYGLTIPISGTGKHNICAYVINQGPGGNVQVGCRAVEVGQPFGSFDTAVISPGSVSVSGWSIDPGAPTTSTQVHVYDTGPTGTVGYQLQASQSRSDVGAVYPGTGSNHGFRQALSITAEGNHNLCAYVISASAGSNQSLGCKTIVIRYLTGVVDSARAAGSQISVQGWVFDALNPSATVEIHAYVSGPAGVIGYPGNYANGPRGDVGAAYGTGNNHGFGFSIPSSGRGANTVCLYAISTQAASGNKELGCQQVVVN</sequence>
<reference evidence="3 4" key="1">
    <citation type="submission" date="2018-11" db="EMBL/GenBank/DDBJ databases">
        <authorList>
            <person name="Da X."/>
        </authorList>
    </citation>
    <scope>NUCLEOTIDE SEQUENCE [LARGE SCALE GENOMIC DNA]</scope>
    <source>
        <strain evidence="3 4">S14-144</strain>
    </source>
</reference>
<feature type="domain" description="SCP" evidence="2">
    <location>
        <begin position="156"/>
        <end position="268"/>
    </location>
</feature>
<proteinExistence type="predicted"/>
<keyword evidence="1" id="KW-1133">Transmembrane helix</keyword>
<dbReference type="Gene3D" id="3.40.33.10">
    <property type="entry name" value="CAP"/>
    <property type="match status" value="1"/>
</dbReference>
<dbReference type="AlphaFoldDB" id="A0A3G8ZMF9"/>
<dbReference type="InterPro" id="IPR035940">
    <property type="entry name" value="CAP_sf"/>
</dbReference>
<organism evidence="3 4">
    <name type="scientific">Nakamurella antarctica</name>
    <dbReference type="NCBI Taxonomy" id="1902245"/>
    <lineage>
        <taxon>Bacteria</taxon>
        <taxon>Bacillati</taxon>
        <taxon>Actinomycetota</taxon>
        <taxon>Actinomycetes</taxon>
        <taxon>Nakamurellales</taxon>
        <taxon>Nakamurellaceae</taxon>
        <taxon>Nakamurella</taxon>
    </lineage>
</organism>
<evidence type="ECO:0000313" key="3">
    <source>
        <dbReference type="EMBL" id="AZI58532.1"/>
    </source>
</evidence>
<evidence type="ECO:0000313" key="4">
    <source>
        <dbReference type="Proteomes" id="UP000268084"/>
    </source>
</evidence>
<accession>A0A3G8ZMF9</accession>
<dbReference type="InterPro" id="IPR014044">
    <property type="entry name" value="CAP_dom"/>
</dbReference>
<dbReference type="Proteomes" id="UP000268084">
    <property type="component" value="Chromosome"/>
</dbReference>